<keyword evidence="1" id="KW-0805">Transcription regulation</keyword>
<evidence type="ECO:0000313" key="5">
    <source>
        <dbReference type="EMBL" id="GES12583.1"/>
    </source>
</evidence>
<dbReference type="Pfam" id="PF00392">
    <property type="entry name" value="GntR"/>
    <property type="match status" value="1"/>
</dbReference>
<dbReference type="Gene3D" id="1.20.120.530">
    <property type="entry name" value="GntR ligand-binding domain-like"/>
    <property type="match status" value="1"/>
</dbReference>
<accession>A0A5M3X1G7</accession>
<dbReference type="SUPFAM" id="SSF48008">
    <property type="entry name" value="GntR ligand-binding domain-like"/>
    <property type="match status" value="1"/>
</dbReference>
<dbReference type="EMBL" id="BLAE01000037">
    <property type="protein sequence ID" value="GES12583.1"/>
    <property type="molecule type" value="Genomic_DNA"/>
</dbReference>
<dbReference type="Pfam" id="PF07729">
    <property type="entry name" value="FCD"/>
    <property type="match status" value="1"/>
</dbReference>
<keyword evidence="6" id="KW-1185">Reference proteome</keyword>
<proteinExistence type="predicted"/>
<dbReference type="InterPro" id="IPR036390">
    <property type="entry name" value="WH_DNA-bd_sf"/>
</dbReference>
<dbReference type="AlphaFoldDB" id="A0A5M3X1G7"/>
<evidence type="ECO:0000313" key="6">
    <source>
        <dbReference type="Proteomes" id="UP000331127"/>
    </source>
</evidence>
<dbReference type="PROSITE" id="PS50949">
    <property type="entry name" value="HTH_GNTR"/>
    <property type="match status" value="1"/>
</dbReference>
<name>A0A5M3X1G7_9ACTN</name>
<evidence type="ECO:0000259" key="4">
    <source>
        <dbReference type="PROSITE" id="PS50949"/>
    </source>
</evidence>
<dbReference type="PANTHER" id="PTHR43537">
    <property type="entry name" value="TRANSCRIPTIONAL REGULATOR, GNTR FAMILY"/>
    <property type="match status" value="1"/>
</dbReference>
<evidence type="ECO:0000256" key="2">
    <source>
        <dbReference type="ARBA" id="ARBA00023125"/>
    </source>
</evidence>
<gene>
    <name evidence="5" type="ORF">Amac_061800</name>
</gene>
<dbReference type="InterPro" id="IPR036388">
    <property type="entry name" value="WH-like_DNA-bd_sf"/>
</dbReference>
<dbReference type="Gene3D" id="1.10.10.10">
    <property type="entry name" value="Winged helix-like DNA-binding domain superfamily/Winged helix DNA-binding domain"/>
    <property type="match status" value="1"/>
</dbReference>
<sequence length="228" mass="25307">MSPRRRDAPPGPTEAARLADDLRGRILSGELAAGTPLREEALASTAGLSRHTVRTALARLATERLVIQEAYRGIRVTSFTAEDVRALQELRCALEAEAVRLTRERYGQSWPEEVTAPFQKAMLELERVASTHPDDWRLVATAHAAVHRALVATAGSPRIEEAYARLDSEMLLLLVNLRPTYSAEEVANDHRAFLNEVQVDGESAVRRHLDHGTQQIWPRSARGIDADH</sequence>
<comment type="caution">
    <text evidence="5">The sequence shown here is derived from an EMBL/GenBank/DDBJ whole genome shotgun (WGS) entry which is preliminary data.</text>
</comment>
<dbReference type="GO" id="GO:0003700">
    <property type="term" value="F:DNA-binding transcription factor activity"/>
    <property type="evidence" value="ECO:0007669"/>
    <property type="project" value="InterPro"/>
</dbReference>
<feature type="domain" description="HTH gntR-type" evidence="4">
    <location>
        <begin position="12"/>
        <end position="79"/>
    </location>
</feature>
<dbReference type="InterPro" id="IPR000524">
    <property type="entry name" value="Tscrpt_reg_HTH_GntR"/>
</dbReference>
<dbReference type="InterPro" id="IPR008920">
    <property type="entry name" value="TF_FadR/GntR_C"/>
</dbReference>
<dbReference type="Proteomes" id="UP000331127">
    <property type="component" value="Unassembled WGS sequence"/>
</dbReference>
<keyword evidence="3" id="KW-0804">Transcription</keyword>
<organism evidence="5 6">
    <name type="scientific">Acrocarpospora macrocephala</name>
    <dbReference type="NCBI Taxonomy" id="150177"/>
    <lineage>
        <taxon>Bacteria</taxon>
        <taxon>Bacillati</taxon>
        <taxon>Actinomycetota</taxon>
        <taxon>Actinomycetes</taxon>
        <taxon>Streptosporangiales</taxon>
        <taxon>Streptosporangiaceae</taxon>
        <taxon>Acrocarpospora</taxon>
    </lineage>
</organism>
<dbReference type="PANTHER" id="PTHR43537:SF49">
    <property type="entry name" value="TRANSCRIPTIONAL REGULATORY PROTEIN"/>
    <property type="match status" value="1"/>
</dbReference>
<evidence type="ECO:0000256" key="1">
    <source>
        <dbReference type="ARBA" id="ARBA00023015"/>
    </source>
</evidence>
<protein>
    <submittedName>
        <fullName evidence="5">GntR family transcriptional regulator</fullName>
    </submittedName>
</protein>
<evidence type="ECO:0000256" key="3">
    <source>
        <dbReference type="ARBA" id="ARBA00023163"/>
    </source>
</evidence>
<dbReference type="SMART" id="SM00345">
    <property type="entry name" value="HTH_GNTR"/>
    <property type="match status" value="1"/>
</dbReference>
<dbReference type="OrthoDB" id="9816161at2"/>
<dbReference type="SUPFAM" id="SSF46785">
    <property type="entry name" value="Winged helix' DNA-binding domain"/>
    <property type="match status" value="1"/>
</dbReference>
<reference evidence="5 6" key="1">
    <citation type="submission" date="2019-10" db="EMBL/GenBank/DDBJ databases">
        <title>Whole genome shotgun sequence of Acrocarpospora macrocephala NBRC 16266.</title>
        <authorList>
            <person name="Ichikawa N."/>
            <person name="Kimura A."/>
            <person name="Kitahashi Y."/>
            <person name="Komaki H."/>
            <person name="Oguchi A."/>
        </authorList>
    </citation>
    <scope>NUCLEOTIDE SEQUENCE [LARGE SCALE GENOMIC DNA]</scope>
    <source>
        <strain evidence="5 6">NBRC 16266</strain>
    </source>
</reference>
<keyword evidence="2" id="KW-0238">DNA-binding</keyword>
<dbReference type="GO" id="GO:0003677">
    <property type="term" value="F:DNA binding"/>
    <property type="evidence" value="ECO:0007669"/>
    <property type="project" value="UniProtKB-KW"/>
</dbReference>
<dbReference type="InterPro" id="IPR011711">
    <property type="entry name" value="GntR_C"/>
</dbReference>